<accession>A0AA40TJS2</accession>
<feature type="signal peptide" evidence="1">
    <location>
        <begin position="1"/>
        <end position="19"/>
    </location>
</feature>
<feature type="chain" id="PRO_5041379971" evidence="1">
    <location>
        <begin position="20"/>
        <end position="154"/>
    </location>
</feature>
<dbReference type="AlphaFoldDB" id="A0AA40TJS2"/>
<dbReference type="RefSeq" id="WP_057064383.1">
    <property type="nucleotide sequence ID" value="NZ_LJEB01000087.1"/>
</dbReference>
<keyword evidence="1" id="KW-0732">Signal</keyword>
<organism evidence="2 3">
    <name type="scientific">Citrobacter freundii</name>
    <dbReference type="NCBI Taxonomy" id="546"/>
    <lineage>
        <taxon>Bacteria</taxon>
        <taxon>Pseudomonadati</taxon>
        <taxon>Pseudomonadota</taxon>
        <taxon>Gammaproteobacteria</taxon>
        <taxon>Enterobacterales</taxon>
        <taxon>Enterobacteriaceae</taxon>
        <taxon>Citrobacter</taxon>
        <taxon>Citrobacter freundii complex</taxon>
    </lineage>
</organism>
<proteinExistence type="predicted"/>
<comment type="caution">
    <text evidence="2">The sequence shown here is derived from an EMBL/GenBank/DDBJ whole genome shotgun (WGS) entry which is preliminary data.</text>
</comment>
<protein>
    <submittedName>
        <fullName evidence="2">Uncharacterized protein</fullName>
    </submittedName>
</protein>
<evidence type="ECO:0000313" key="2">
    <source>
        <dbReference type="EMBL" id="KPR53948.1"/>
    </source>
</evidence>
<sequence length="154" mass="17315">MKMNKALMSILLIPQLTFAVDNLDYCRDLMNQVRETYGKAPLCVPVSDKNGNDVTAISGLVGLSDDMTPSHSYFYMTIRPDQLNGQYSYSQDELRQLITLVQMQNKGVTKNQGAIINLNNAIQNLDNSYKNGVIDKKHHDSAVSNLEKAKKQFQ</sequence>
<gene>
    <name evidence="2" type="ORF">AN672_18760</name>
</gene>
<evidence type="ECO:0000313" key="3">
    <source>
        <dbReference type="Proteomes" id="UP000050520"/>
    </source>
</evidence>
<evidence type="ECO:0000256" key="1">
    <source>
        <dbReference type="SAM" id="SignalP"/>
    </source>
</evidence>
<name>A0AA40TJS2_CITFR</name>
<dbReference type="EMBL" id="LJEB01000087">
    <property type="protein sequence ID" value="KPR53948.1"/>
    <property type="molecule type" value="Genomic_DNA"/>
</dbReference>
<reference evidence="3" key="1">
    <citation type="submission" date="2015-09" db="EMBL/GenBank/DDBJ databases">
        <title>Prevalence of NDMs in South Africa.</title>
        <authorList>
            <person name="Osei Sekyere J."/>
            <person name="Govinden U."/>
            <person name="Essack S."/>
            <person name="Haldorsen B."/>
            <person name="Samuelsen O."/>
            <person name="Aasnaes B."/>
            <person name="Sundsfjord A."/>
        </authorList>
    </citation>
    <scope>NUCLEOTIDE SEQUENCE [LARGE SCALE GENOMIC DNA]</scope>
    <source>
        <strain evidence="3">ST62:944112508</strain>
    </source>
</reference>
<dbReference type="Proteomes" id="UP000050520">
    <property type="component" value="Unassembled WGS sequence"/>
</dbReference>
<reference evidence="2 3" key="2">
    <citation type="journal article" date="2017" name="PLoS ONE">
        <title>Genomic and phenotypic characterisation of fluoroquinolone resistance mechanisms in Enterobacteriaceae in Durban, South Africa.</title>
        <authorList>
            <person name="Osei Sekyere J."/>
            <person name="Amoako D.G."/>
        </authorList>
    </citation>
    <scope>NUCLEOTIDE SEQUENCE [LARGE SCALE GENOMIC DNA]</scope>
    <source>
        <strain evidence="2 3">ST62:944112508</strain>
    </source>
</reference>